<gene>
    <name evidence="1" type="ORF">FRX48_02010</name>
</gene>
<dbReference type="EMBL" id="VXIT01000003">
    <property type="protein sequence ID" value="KAA6413649.1"/>
    <property type="molecule type" value="Genomic_DNA"/>
</dbReference>
<reference evidence="1 2" key="1">
    <citation type="submission" date="2019-09" db="EMBL/GenBank/DDBJ databases">
        <title>The hologenome of the rock-dwelling lichen Lasallia pustulata.</title>
        <authorList>
            <person name="Greshake Tzovaras B."/>
            <person name="Segers F."/>
            <person name="Bicker A."/>
            <person name="Dal Grande F."/>
            <person name="Otte J."/>
            <person name="Hankeln T."/>
            <person name="Schmitt I."/>
            <person name="Ebersberger I."/>
        </authorList>
    </citation>
    <scope>NUCLEOTIDE SEQUENCE [LARGE SCALE GENOMIC DNA]</scope>
    <source>
        <strain evidence="1">A1-1</strain>
    </source>
</reference>
<organism evidence="1 2">
    <name type="scientific">Lasallia pustulata</name>
    <dbReference type="NCBI Taxonomy" id="136370"/>
    <lineage>
        <taxon>Eukaryota</taxon>
        <taxon>Fungi</taxon>
        <taxon>Dikarya</taxon>
        <taxon>Ascomycota</taxon>
        <taxon>Pezizomycotina</taxon>
        <taxon>Lecanoromycetes</taxon>
        <taxon>OSLEUM clade</taxon>
        <taxon>Umbilicariomycetidae</taxon>
        <taxon>Umbilicariales</taxon>
        <taxon>Umbilicariaceae</taxon>
        <taxon>Lasallia</taxon>
    </lineage>
</organism>
<dbReference type="Proteomes" id="UP000324767">
    <property type="component" value="Unassembled WGS sequence"/>
</dbReference>
<name>A0A5M8PX22_9LECA</name>
<sequence>MASTDDPFPSSLPLPRFDSPRLFDSETAGAMEGGGLEFFTSAMPQDSPGQPFAGDTLWVFRISTRSPVSFLVPITYNID</sequence>
<evidence type="ECO:0000313" key="1">
    <source>
        <dbReference type="EMBL" id="KAA6413649.1"/>
    </source>
</evidence>
<proteinExistence type="predicted"/>
<accession>A0A5M8PX22</accession>
<comment type="caution">
    <text evidence="1">The sequence shown here is derived from an EMBL/GenBank/DDBJ whole genome shotgun (WGS) entry which is preliminary data.</text>
</comment>
<dbReference type="AlphaFoldDB" id="A0A5M8PX22"/>
<evidence type="ECO:0000313" key="2">
    <source>
        <dbReference type="Proteomes" id="UP000324767"/>
    </source>
</evidence>
<protein>
    <submittedName>
        <fullName evidence="1">Uncharacterized protein</fullName>
    </submittedName>
</protein>